<proteinExistence type="predicted"/>
<organism evidence="1 2">
    <name type="scientific">Streptomyces citrinus</name>
    <dbReference type="NCBI Taxonomy" id="3118173"/>
    <lineage>
        <taxon>Bacteria</taxon>
        <taxon>Bacillati</taxon>
        <taxon>Actinomycetota</taxon>
        <taxon>Actinomycetes</taxon>
        <taxon>Kitasatosporales</taxon>
        <taxon>Streptomycetaceae</taxon>
        <taxon>Streptomyces</taxon>
    </lineage>
</organism>
<dbReference type="Proteomes" id="UP001432251">
    <property type="component" value="Chromosome"/>
</dbReference>
<name>A0ACD5AE59_9ACTN</name>
<reference evidence="1" key="1">
    <citation type="journal article" date="2025" name="Int. J. Syst. Evol. Microbiol.">
        <title>Streptomyces citrinus sp. nov., with yellow diffusible pigment.</title>
        <authorList>
            <person name="He Y."/>
            <person name="Yang E."/>
            <person name="Xu J."/>
            <person name="Sun Y."/>
            <person name="Sun L."/>
        </authorList>
    </citation>
    <scope>NUCLEOTIDE SEQUENCE</scope>
    <source>
        <strain evidence="1">Q6</strain>
    </source>
</reference>
<keyword evidence="2" id="KW-1185">Reference proteome</keyword>
<sequence length="130" mass="13607">MFLSNHCVDHEDETTPPCAALLSREETAEGQLAEAPVPDTHDFANGPITDGRHSPDAGDADGDGDGLADLLVKDSDGDGRDDVALFLPPHERRTDMYLVLHGGADGPSASRTAPFATTDVGVSRTPADGR</sequence>
<evidence type="ECO:0000313" key="2">
    <source>
        <dbReference type="Proteomes" id="UP001432251"/>
    </source>
</evidence>
<protein>
    <submittedName>
        <fullName evidence="1">Uncharacterized protein</fullName>
    </submittedName>
</protein>
<evidence type="ECO:0000313" key="1">
    <source>
        <dbReference type="EMBL" id="WWQ65525.1"/>
    </source>
</evidence>
<gene>
    <name evidence="1" type="ORF">V2W30_20850</name>
</gene>
<accession>A0ACD5AE59</accession>
<dbReference type="EMBL" id="CP146022">
    <property type="protein sequence ID" value="WWQ65525.1"/>
    <property type="molecule type" value="Genomic_DNA"/>
</dbReference>